<keyword evidence="5" id="KW-1185">Reference proteome</keyword>
<evidence type="ECO:0000313" key="2">
    <source>
        <dbReference type="EMBL" id="EMD25179.1"/>
    </source>
</evidence>
<name>M2NS57_9PSEU</name>
<dbReference type="EMBL" id="MUXN01000027">
    <property type="protein sequence ID" value="OOC01669.1"/>
    <property type="molecule type" value="Genomic_DNA"/>
</dbReference>
<dbReference type="AlphaFoldDB" id="M2NS57"/>
<evidence type="ECO:0000259" key="1">
    <source>
        <dbReference type="Pfam" id="PF01433"/>
    </source>
</evidence>
<dbReference type="Gene3D" id="2.60.40.1730">
    <property type="entry name" value="tricorn interacting facor f3 domain"/>
    <property type="match status" value="1"/>
</dbReference>
<dbReference type="GO" id="GO:0016020">
    <property type="term" value="C:membrane"/>
    <property type="evidence" value="ECO:0007669"/>
    <property type="project" value="TreeGrafter"/>
</dbReference>
<evidence type="ECO:0000313" key="5">
    <source>
        <dbReference type="Proteomes" id="UP000188551"/>
    </source>
</evidence>
<feature type="domain" description="Peptidase M1 membrane alanine aminopeptidase" evidence="1">
    <location>
        <begin position="196"/>
        <end position="300"/>
    </location>
</feature>
<accession>M2NS57</accession>
<dbReference type="PANTHER" id="PTHR11533:SF174">
    <property type="entry name" value="PUROMYCIN-SENSITIVE AMINOPEPTIDASE-RELATED"/>
    <property type="match status" value="1"/>
</dbReference>
<dbReference type="Proteomes" id="UP000188551">
    <property type="component" value="Unassembled WGS sequence"/>
</dbReference>
<dbReference type="GO" id="GO:0005737">
    <property type="term" value="C:cytoplasm"/>
    <property type="evidence" value="ECO:0007669"/>
    <property type="project" value="TreeGrafter"/>
</dbReference>
<dbReference type="PATRIC" id="fig|1238180.3.peg.5103"/>
<dbReference type="InterPro" id="IPR042097">
    <property type="entry name" value="Aminopeptidase_N-like_N_sf"/>
</dbReference>
<protein>
    <submittedName>
        <fullName evidence="2 3">Aminopeptidase</fullName>
    </submittedName>
</protein>
<comment type="caution">
    <text evidence="2">The sequence shown here is derived from an EMBL/GenBank/DDBJ whole genome shotgun (WGS) entry which is preliminary data.</text>
</comment>
<proteinExistence type="predicted"/>
<evidence type="ECO:0000313" key="4">
    <source>
        <dbReference type="Proteomes" id="UP000014137"/>
    </source>
</evidence>
<dbReference type="PANTHER" id="PTHR11533">
    <property type="entry name" value="PROTEASE M1 ZINC METALLOPROTEASE"/>
    <property type="match status" value="1"/>
</dbReference>
<evidence type="ECO:0000313" key="3">
    <source>
        <dbReference type="EMBL" id="OOC01669.1"/>
    </source>
</evidence>
<dbReference type="EMBL" id="ANMG01000050">
    <property type="protein sequence ID" value="EMD25179.1"/>
    <property type="molecule type" value="Genomic_DNA"/>
</dbReference>
<dbReference type="InterPro" id="IPR027268">
    <property type="entry name" value="Peptidase_M4/M1_CTD_sf"/>
</dbReference>
<reference evidence="2 4" key="1">
    <citation type="submission" date="2012-10" db="EMBL/GenBank/DDBJ databases">
        <title>Genome assembly of Amycolatopsis azurea DSM 43854.</title>
        <authorList>
            <person name="Khatri I."/>
            <person name="Kaur I."/>
            <person name="Subramanian S."/>
            <person name="Mayilraj S."/>
        </authorList>
    </citation>
    <scope>NUCLEOTIDE SEQUENCE [LARGE SCALE GENOMIC DNA]</scope>
    <source>
        <strain evidence="2 4">DSM 43854</strain>
    </source>
</reference>
<keyword evidence="2" id="KW-0031">Aminopeptidase</keyword>
<keyword evidence="2" id="KW-0378">Hydrolase</keyword>
<reference evidence="3 5" key="2">
    <citation type="submission" date="2017-02" db="EMBL/GenBank/DDBJ databases">
        <title>Amycolatopsis azurea DSM 43854 draft genome.</title>
        <authorList>
            <person name="Mayilraj S."/>
        </authorList>
    </citation>
    <scope>NUCLEOTIDE SEQUENCE [LARGE SCALE GENOMIC DNA]</scope>
    <source>
        <strain evidence="3 5">DSM 43854</strain>
    </source>
</reference>
<gene>
    <name evidence="3" type="ORF">B0293_35620</name>
    <name evidence="2" type="ORF">C791_5188</name>
</gene>
<dbReference type="InterPro" id="IPR050344">
    <property type="entry name" value="Peptidase_M1_aminopeptidases"/>
</dbReference>
<dbReference type="GO" id="GO:0008270">
    <property type="term" value="F:zinc ion binding"/>
    <property type="evidence" value="ECO:0007669"/>
    <property type="project" value="InterPro"/>
</dbReference>
<sequence>MESYDIELVIDPAAEFFRSRTVIRFGCDEQATFADLAAHLVDKVVLNDHALVVSDVWNGSRLELTGLTTSNVLEVEALFPYAVEGRGLRRATDPDGTTYVYGMNFPDAAPRVFCCFDDAGLRAPVTLNLSAPEEWSCLVNGTAEPIAPYLVAGAAGPWATLCRTTIPSRDSPVPLTVHTQRSRAAARERGAEIADLMARSVAFYEHHLGVPYPYEKCEAVFVRDLPSLAFSLPGLILFNDKVFDLVATRGPRYAATIVSHEVAHAWIGGLVDCGDDLWLVEACATYLSRTAVPELAPGSDPWAAAEPAPPDATYAPDAELIRELAGTIGHENVLRGLSLFFGRFAHRHAGRADLAACWSELTGRDLGTWAADRDVSSCR</sequence>
<organism evidence="2 4">
    <name type="scientific">Amycolatopsis azurea DSM 43854</name>
    <dbReference type="NCBI Taxonomy" id="1238180"/>
    <lineage>
        <taxon>Bacteria</taxon>
        <taxon>Bacillati</taxon>
        <taxon>Actinomycetota</taxon>
        <taxon>Actinomycetes</taxon>
        <taxon>Pseudonocardiales</taxon>
        <taxon>Pseudonocardiaceae</taxon>
        <taxon>Amycolatopsis</taxon>
    </lineage>
</organism>
<keyword evidence="2" id="KW-0645">Protease</keyword>
<dbReference type="Proteomes" id="UP000014137">
    <property type="component" value="Unassembled WGS sequence"/>
</dbReference>
<dbReference type="SUPFAM" id="SSF63737">
    <property type="entry name" value="Leukotriene A4 hydrolase N-terminal domain"/>
    <property type="match status" value="1"/>
</dbReference>
<dbReference type="InterPro" id="IPR014782">
    <property type="entry name" value="Peptidase_M1_dom"/>
</dbReference>
<dbReference type="Pfam" id="PF01433">
    <property type="entry name" value="Peptidase_M1"/>
    <property type="match status" value="1"/>
</dbReference>
<dbReference type="GO" id="GO:0005615">
    <property type="term" value="C:extracellular space"/>
    <property type="evidence" value="ECO:0007669"/>
    <property type="project" value="TreeGrafter"/>
</dbReference>
<dbReference type="Gene3D" id="1.10.390.10">
    <property type="entry name" value="Neutral Protease Domain 2"/>
    <property type="match status" value="1"/>
</dbReference>
<dbReference type="GO" id="GO:0070006">
    <property type="term" value="F:metalloaminopeptidase activity"/>
    <property type="evidence" value="ECO:0007669"/>
    <property type="project" value="TreeGrafter"/>
</dbReference>
<dbReference type="GO" id="GO:0043171">
    <property type="term" value="P:peptide catabolic process"/>
    <property type="evidence" value="ECO:0007669"/>
    <property type="project" value="TreeGrafter"/>
</dbReference>
<dbReference type="SUPFAM" id="SSF55486">
    <property type="entry name" value="Metalloproteases ('zincins'), catalytic domain"/>
    <property type="match status" value="1"/>
</dbReference>
<dbReference type="GO" id="GO:0042277">
    <property type="term" value="F:peptide binding"/>
    <property type="evidence" value="ECO:0007669"/>
    <property type="project" value="TreeGrafter"/>
</dbReference>